<evidence type="ECO:0000313" key="1">
    <source>
        <dbReference type="EMBL" id="JAH88430.1"/>
    </source>
</evidence>
<reference evidence="1" key="1">
    <citation type="submission" date="2014-11" db="EMBL/GenBank/DDBJ databases">
        <authorList>
            <person name="Amaro Gonzalez C."/>
        </authorList>
    </citation>
    <scope>NUCLEOTIDE SEQUENCE</scope>
</reference>
<proteinExistence type="predicted"/>
<sequence>MYAVLVRYHTCKHCHGIRTKRVLKNKNENLTIREPFWPFP</sequence>
<reference evidence="1" key="2">
    <citation type="journal article" date="2015" name="Fish Shellfish Immunol.">
        <title>Early steps in the European eel (Anguilla anguilla)-Vibrio vulnificus interaction in the gills: Role of the RtxA13 toxin.</title>
        <authorList>
            <person name="Callol A."/>
            <person name="Pajuelo D."/>
            <person name="Ebbesson L."/>
            <person name="Teles M."/>
            <person name="MacKenzie S."/>
            <person name="Amaro C."/>
        </authorList>
    </citation>
    <scope>NUCLEOTIDE SEQUENCE</scope>
</reference>
<accession>A0A0E9WFT2</accession>
<dbReference type="EMBL" id="GBXM01020147">
    <property type="protein sequence ID" value="JAH88430.1"/>
    <property type="molecule type" value="Transcribed_RNA"/>
</dbReference>
<name>A0A0E9WFT2_ANGAN</name>
<organism evidence="1">
    <name type="scientific">Anguilla anguilla</name>
    <name type="common">European freshwater eel</name>
    <name type="synonym">Muraena anguilla</name>
    <dbReference type="NCBI Taxonomy" id="7936"/>
    <lineage>
        <taxon>Eukaryota</taxon>
        <taxon>Metazoa</taxon>
        <taxon>Chordata</taxon>
        <taxon>Craniata</taxon>
        <taxon>Vertebrata</taxon>
        <taxon>Euteleostomi</taxon>
        <taxon>Actinopterygii</taxon>
        <taxon>Neopterygii</taxon>
        <taxon>Teleostei</taxon>
        <taxon>Anguilliformes</taxon>
        <taxon>Anguillidae</taxon>
        <taxon>Anguilla</taxon>
    </lineage>
</organism>
<protein>
    <submittedName>
        <fullName evidence="1">Uncharacterized protein</fullName>
    </submittedName>
</protein>
<dbReference type="AlphaFoldDB" id="A0A0E9WFT2"/>